<dbReference type="EMBL" id="JAHUTJ010003270">
    <property type="protein sequence ID" value="MED6265561.1"/>
    <property type="molecule type" value="Genomic_DNA"/>
</dbReference>
<accession>A0ABU7CTW0</accession>
<evidence type="ECO:0000256" key="1">
    <source>
        <dbReference type="SAM" id="MobiDB-lite"/>
    </source>
</evidence>
<protein>
    <submittedName>
        <fullName evidence="2">Uncharacterized protein</fullName>
    </submittedName>
</protein>
<name>A0ABU7CTW0_9TELE</name>
<evidence type="ECO:0000313" key="3">
    <source>
        <dbReference type="Proteomes" id="UP001352852"/>
    </source>
</evidence>
<keyword evidence="3" id="KW-1185">Reference proteome</keyword>
<proteinExistence type="predicted"/>
<evidence type="ECO:0000313" key="2">
    <source>
        <dbReference type="EMBL" id="MED6265561.1"/>
    </source>
</evidence>
<sequence>MSEMVHRSHLFPQSQTEVQNQTCKSQTSGAQGIWAHSAALLPSCPRLSQAAQTAGEGPAEDHPEGVCPLLWRSRHPRPAHLLWRAGVAHLFGYLGYHRNSLLWPLRDVAGQCQVQPACSTAAGTPAERNRQHEPGRTGALCKHHPARKDSTLQLWETLHLHLIKMSPPVTCSLRREAKANVSVKTRMKYCHCCAAVLHRRNWTECILHWVKWTTVTLDCECFHQSVMHLKSIKVQKFKRYQCVAYFQTGFPLKVFTALLMTHLG</sequence>
<feature type="region of interest" description="Disordered" evidence="1">
    <location>
        <begin position="123"/>
        <end position="143"/>
    </location>
</feature>
<comment type="caution">
    <text evidence="2">The sequence shown here is derived from an EMBL/GenBank/DDBJ whole genome shotgun (WGS) entry which is preliminary data.</text>
</comment>
<gene>
    <name evidence="2" type="ORF">CHARACLAT_026754</name>
</gene>
<reference evidence="2 3" key="1">
    <citation type="submission" date="2021-06" db="EMBL/GenBank/DDBJ databases">
        <authorList>
            <person name="Palmer J.M."/>
        </authorList>
    </citation>
    <scope>NUCLEOTIDE SEQUENCE [LARGE SCALE GENOMIC DNA]</scope>
    <source>
        <strain evidence="2 3">CL_MEX2019</strain>
        <tissue evidence="2">Muscle</tissue>
    </source>
</reference>
<organism evidence="2 3">
    <name type="scientific">Characodon lateralis</name>
    <dbReference type="NCBI Taxonomy" id="208331"/>
    <lineage>
        <taxon>Eukaryota</taxon>
        <taxon>Metazoa</taxon>
        <taxon>Chordata</taxon>
        <taxon>Craniata</taxon>
        <taxon>Vertebrata</taxon>
        <taxon>Euteleostomi</taxon>
        <taxon>Actinopterygii</taxon>
        <taxon>Neopterygii</taxon>
        <taxon>Teleostei</taxon>
        <taxon>Neoteleostei</taxon>
        <taxon>Acanthomorphata</taxon>
        <taxon>Ovalentaria</taxon>
        <taxon>Atherinomorphae</taxon>
        <taxon>Cyprinodontiformes</taxon>
        <taxon>Goodeidae</taxon>
        <taxon>Characodon</taxon>
    </lineage>
</organism>
<dbReference type="Proteomes" id="UP001352852">
    <property type="component" value="Unassembled WGS sequence"/>
</dbReference>